<reference evidence="1 2" key="1">
    <citation type="submission" date="2020-02" db="EMBL/GenBank/DDBJ databases">
        <title>Whole genome sequence of Haloferax alexandrinus pws1.</title>
        <authorList>
            <person name="Verma D.K."/>
            <person name="Gopal K."/>
            <person name="Prasad E.S."/>
        </authorList>
    </citation>
    <scope>NUCLEOTIDE SEQUENCE [LARGE SCALE GENOMIC DNA]</scope>
    <source>
        <strain evidence="2">wsp1</strain>
    </source>
</reference>
<proteinExistence type="predicted"/>
<dbReference type="GeneID" id="44084423"/>
<name>A0A6C0UMB2_HALVO</name>
<dbReference type="RefSeq" id="WP_163488317.1">
    <property type="nucleotide sequence ID" value="NZ_CP048738.1"/>
</dbReference>
<sequence length="77" mass="8557">MAGDNGTRPHFHVSNLIHGAMKDLRDERGLETNEVYEIAVYLLLSVDPDSPYRPQPDDDELAAYLDELLEAAEEGGT</sequence>
<organism evidence="1 2">
    <name type="scientific">Haloferax volcanii</name>
    <name type="common">Halobacterium volcanii</name>
    <dbReference type="NCBI Taxonomy" id="2246"/>
    <lineage>
        <taxon>Archaea</taxon>
        <taxon>Methanobacteriati</taxon>
        <taxon>Methanobacteriota</taxon>
        <taxon>Stenosarchaea group</taxon>
        <taxon>Halobacteria</taxon>
        <taxon>Halobacteriales</taxon>
        <taxon>Haloferacaceae</taxon>
        <taxon>Haloferax</taxon>
    </lineage>
</organism>
<accession>A0A6C0UMB2</accession>
<dbReference type="EMBL" id="CP048738">
    <property type="protein sequence ID" value="QIB76602.1"/>
    <property type="molecule type" value="Genomic_DNA"/>
</dbReference>
<dbReference type="KEGG" id="hale:G3A49_13400"/>
<protein>
    <submittedName>
        <fullName evidence="1">Uncharacterized protein</fullName>
    </submittedName>
</protein>
<evidence type="ECO:0000313" key="2">
    <source>
        <dbReference type="Proteomes" id="UP000465667"/>
    </source>
</evidence>
<dbReference type="Proteomes" id="UP000465667">
    <property type="component" value="Chromosome"/>
</dbReference>
<gene>
    <name evidence="1" type="ORF">G3A49_13400</name>
</gene>
<dbReference type="AlphaFoldDB" id="A0A6C0UMB2"/>
<evidence type="ECO:0000313" key="1">
    <source>
        <dbReference type="EMBL" id="QIB76602.1"/>
    </source>
</evidence>